<reference evidence="2" key="1">
    <citation type="submission" date="2017-02" db="EMBL/GenBank/DDBJ databases">
        <authorList>
            <person name="Varghese N."/>
            <person name="Submissions S."/>
        </authorList>
    </citation>
    <scope>NUCLEOTIDE SEQUENCE [LARGE SCALE GENOMIC DNA]</scope>
    <source>
        <strain evidence="2">ATCC BAA-73</strain>
    </source>
</reference>
<dbReference type="GO" id="GO:0006355">
    <property type="term" value="P:regulation of DNA-templated transcription"/>
    <property type="evidence" value="ECO:0007669"/>
    <property type="project" value="InterPro"/>
</dbReference>
<sequence>MLYFEHILKERPVIAAVKTLKDLESIPEKKIAAIFVLGGNIFNLPKIVETAIELDKLVFLHIDLVKGIGKDKYGMKYLAEEVGIDGIVTTKNYLIKAAKKYDLITIQRLFILDSSAFETGVNIIKSSKPDLVEVLPGLILPHIISDLRQKLKLPIIAGGLIKNKEQLKNILQTEILAVSTSSKDLWEFKV</sequence>
<dbReference type="PIRSF" id="PIRSF016897">
    <property type="entry name" value="GlpP"/>
    <property type="match status" value="1"/>
</dbReference>
<protein>
    <submittedName>
        <fullName evidence="1">Glycerol uptake operon antiterminator</fullName>
    </submittedName>
</protein>
<proteinExistence type="predicted"/>
<organism evidence="1 2">
    <name type="scientific">Selenihalanaerobacter shriftii</name>
    <dbReference type="NCBI Taxonomy" id="142842"/>
    <lineage>
        <taxon>Bacteria</taxon>
        <taxon>Bacillati</taxon>
        <taxon>Bacillota</taxon>
        <taxon>Clostridia</taxon>
        <taxon>Halanaerobiales</taxon>
        <taxon>Halobacteroidaceae</taxon>
        <taxon>Selenihalanaerobacter</taxon>
    </lineage>
</organism>
<dbReference type="InterPro" id="IPR006699">
    <property type="entry name" value="GlpP"/>
</dbReference>
<dbReference type="InterPro" id="IPR013785">
    <property type="entry name" value="Aldolase_TIM"/>
</dbReference>
<dbReference type="GO" id="GO:0006071">
    <property type="term" value="P:glycerol metabolic process"/>
    <property type="evidence" value="ECO:0007669"/>
    <property type="project" value="InterPro"/>
</dbReference>
<dbReference type="RefSeq" id="WP_078811205.1">
    <property type="nucleotide sequence ID" value="NZ_FUWM01000044.1"/>
</dbReference>
<name>A0A1T4R7M1_9FIRM</name>
<gene>
    <name evidence="1" type="ORF">SAMN02745118_02845</name>
</gene>
<dbReference type="PANTHER" id="PTHR35787:SF1">
    <property type="entry name" value="GLYCEROL UPTAKE OPERON ANTITERMINATOR REGULATORY PROTEIN"/>
    <property type="match status" value="1"/>
</dbReference>
<keyword evidence="2" id="KW-1185">Reference proteome</keyword>
<evidence type="ECO:0000313" key="1">
    <source>
        <dbReference type="EMBL" id="SKA11939.1"/>
    </source>
</evidence>
<dbReference type="EMBL" id="FUWM01000044">
    <property type="protein sequence ID" value="SKA11939.1"/>
    <property type="molecule type" value="Genomic_DNA"/>
</dbReference>
<dbReference type="PANTHER" id="PTHR35787">
    <property type="entry name" value="GLYCEROL UPTAKE OPERON ANTITERMINATOR REGULATORY PROTEIN"/>
    <property type="match status" value="1"/>
</dbReference>
<dbReference type="STRING" id="142842.SAMN02745118_02845"/>
<dbReference type="SUPFAM" id="SSF110391">
    <property type="entry name" value="GlpP-like"/>
    <property type="match status" value="1"/>
</dbReference>
<dbReference type="AlphaFoldDB" id="A0A1T4R7M1"/>
<dbReference type="OrthoDB" id="9799580at2"/>
<accession>A0A1T4R7M1</accession>
<dbReference type="Gene3D" id="3.20.20.70">
    <property type="entry name" value="Aldolase class I"/>
    <property type="match status" value="1"/>
</dbReference>
<dbReference type="Proteomes" id="UP000190625">
    <property type="component" value="Unassembled WGS sequence"/>
</dbReference>
<evidence type="ECO:0000313" key="2">
    <source>
        <dbReference type="Proteomes" id="UP000190625"/>
    </source>
</evidence>
<dbReference type="Pfam" id="PF04309">
    <property type="entry name" value="G3P_antiterm"/>
    <property type="match status" value="1"/>
</dbReference>